<dbReference type="EMBL" id="JBEZFP010000031">
    <property type="protein sequence ID" value="MEU8134765.1"/>
    <property type="molecule type" value="Genomic_DNA"/>
</dbReference>
<reference evidence="1 2" key="1">
    <citation type="submission" date="2024-06" db="EMBL/GenBank/DDBJ databases">
        <title>The Natural Products Discovery Center: Release of the First 8490 Sequenced Strains for Exploring Actinobacteria Biosynthetic Diversity.</title>
        <authorList>
            <person name="Kalkreuter E."/>
            <person name="Kautsar S.A."/>
            <person name="Yang D."/>
            <person name="Bader C.D."/>
            <person name="Teijaro C.N."/>
            <person name="Fluegel L."/>
            <person name="Davis C.M."/>
            <person name="Simpson J.R."/>
            <person name="Lauterbach L."/>
            <person name="Steele A.D."/>
            <person name="Gui C."/>
            <person name="Meng S."/>
            <person name="Li G."/>
            <person name="Viehrig K."/>
            <person name="Ye F."/>
            <person name="Su P."/>
            <person name="Kiefer A.F."/>
            <person name="Nichols A."/>
            <person name="Cepeda A.J."/>
            <person name="Yan W."/>
            <person name="Fan B."/>
            <person name="Jiang Y."/>
            <person name="Adhikari A."/>
            <person name="Zheng C.-J."/>
            <person name="Schuster L."/>
            <person name="Cowan T.M."/>
            <person name="Smanski M.J."/>
            <person name="Chevrette M.G."/>
            <person name="De Carvalho L.P.S."/>
            <person name="Shen B."/>
        </authorList>
    </citation>
    <scope>NUCLEOTIDE SEQUENCE [LARGE SCALE GENOMIC DNA]</scope>
    <source>
        <strain evidence="1 2">NPDC048946</strain>
    </source>
</reference>
<proteinExistence type="predicted"/>
<accession>A0ABV3DG73</accession>
<evidence type="ECO:0000313" key="2">
    <source>
        <dbReference type="Proteomes" id="UP001551482"/>
    </source>
</evidence>
<comment type="caution">
    <text evidence="1">The sequence shown here is derived from an EMBL/GenBank/DDBJ whole genome shotgun (WGS) entry which is preliminary data.</text>
</comment>
<organism evidence="1 2">
    <name type="scientific">Streptodolium elevatio</name>
    <dbReference type="NCBI Taxonomy" id="3157996"/>
    <lineage>
        <taxon>Bacteria</taxon>
        <taxon>Bacillati</taxon>
        <taxon>Actinomycetota</taxon>
        <taxon>Actinomycetes</taxon>
        <taxon>Kitasatosporales</taxon>
        <taxon>Streptomycetaceae</taxon>
        <taxon>Streptodolium</taxon>
    </lineage>
</organism>
<evidence type="ECO:0008006" key="3">
    <source>
        <dbReference type="Google" id="ProtNLM"/>
    </source>
</evidence>
<gene>
    <name evidence="1" type="ORF">AB0C36_14770</name>
</gene>
<protein>
    <recommendedName>
        <fullName evidence="3">Ankyrin</fullName>
    </recommendedName>
</protein>
<name>A0ABV3DG73_9ACTN</name>
<sequence length="238" mass="25818">MTERMDDAARVHPAARTDVRTDARPDFTGDFETHVTVSAAGPATDTQLRDWAASNGAKYTRILLDAGRVPDQPMLTLRGRGTLTTQRAAVAAHTADLRRAGFDVVRVKIEAAPSNQGVPRTSGEAKTLPPDCYFEHHVKLVLTTHADIGQVTAIAVRHSARVSRNARRLRPDTGGHERFVTQRCHGVGRSEAHSRLRLLRDALAEAGLQVVEIEQEFVVHDDNPAVDAGWFGAVGGAV</sequence>
<dbReference type="RefSeq" id="WP_358353690.1">
    <property type="nucleotide sequence ID" value="NZ_JBEZFP010000031.1"/>
</dbReference>
<dbReference type="Proteomes" id="UP001551482">
    <property type="component" value="Unassembled WGS sequence"/>
</dbReference>
<evidence type="ECO:0000313" key="1">
    <source>
        <dbReference type="EMBL" id="MEU8134765.1"/>
    </source>
</evidence>
<keyword evidence="2" id="KW-1185">Reference proteome</keyword>